<evidence type="ECO:0000313" key="3">
    <source>
        <dbReference type="Proteomes" id="UP000281975"/>
    </source>
</evidence>
<gene>
    <name evidence="2" type="ORF">C7446_1184</name>
</gene>
<organism evidence="2 3">
    <name type="scientific">Kushneria sinocarnis</name>
    <dbReference type="NCBI Taxonomy" id="595502"/>
    <lineage>
        <taxon>Bacteria</taxon>
        <taxon>Pseudomonadati</taxon>
        <taxon>Pseudomonadota</taxon>
        <taxon>Gammaproteobacteria</taxon>
        <taxon>Oceanospirillales</taxon>
        <taxon>Halomonadaceae</taxon>
        <taxon>Kushneria</taxon>
    </lineage>
</organism>
<comment type="caution">
    <text evidence="2">The sequence shown here is derived from an EMBL/GenBank/DDBJ whole genome shotgun (WGS) entry which is preliminary data.</text>
</comment>
<accession>A0A420WYI9</accession>
<sequence length="277" mass="31248">MSNQQCDAVRLVERLRAARQYLGSPSGQALVRAERACLGPVLENLAGRHGLEMTAGGSLLDLSAVGHVMEWAPRHEDVRHASTLVCAPDAIPLADESMELVLIHHLLEMVPEPHHLLREAARVTDHNGRLLIIGWHPYGSACARHWLARRYGSWPMGGVWRSVSRLRDWLTFVDFEIEHIDYCGFAPPSASLPHDAMEALGRRWNLPLGQSFVIRAKRRIQRVTPVRPRFTPRLLVPGGSLHGGVSAARQPCNDERHCYPRDRRAKEFISHVRREHS</sequence>
<dbReference type="AlphaFoldDB" id="A0A420WYI9"/>
<dbReference type="InterPro" id="IPR013216">
    <property type="entry name" value="Methyltransf_11"/>
</dbReference>
<keyword evidence="2" id="KW-0489">Methyltransferase</keyword>
<dbReference type="EMBL" id="RBIN01000003">
    <property type="protein sequence ID" value="RKR06246.1"/>
    <property type="molecule type" value="Genomic_DNA"/>
</dbReference>
<reference evidence="2 3" key="1">
    <citation type="submission" date="2018-10" db="EMBL/GenBank/DDBJ databases">
        <title>Genomic Encyclopedia of Type Strains, Phase IV (KMG-IV): sequencing the most valuable type-strain genomes for metagenomic binning, comparative biology and taxonomic classification.</title>
        <authorList>
            <person name="Goeker M."/>
        </authorList>
    </citation>
    <scope>NUCLEOTIDE SEQUENCE [LARGE SCALE GENOMIC DNA]</scope>
    <source>
        <strain evidence="2 3">DSM 23229</strain>
    </source>
</reference>
<evidence type="ECO:0000259" key="1">
    <source>
        <dbReference type="Pfam" id="PF08241"/>
    </source>
</evidence>
<name>A0A420WYI9_9GAMM</name>
<dbReference type="OrthoDB" id="6191410at2"/>
<dbReference type="SUPFAM" id="SSF53335">
    <property type="entry name" value="S-adenosyl-L-methionine-dependent methyltransferases"/>
    <property type="match status" value="1"/>
</dbReference>
<dbReference type="GO" id="GO:0032259">
    <property type="term" value="P:methylation"/>
    <property type="evidence" value="ECO:0007669"/>
    <property type="project" value="UniProtKB-KW"/>
</dbReference>
<keyword evidence="2" id="KW-0808">Transferase</keyword>
<dbReference type="GO" id="GO:0008757">
    <property type="term" value="F:S-adenosylmethionine-dependent methyltransferase activity"/>
    <property type="evidence" value="ECO:0007669"/>
    <property type="project" value="InterPro"/>
</dbReference>
<evidence type="ECO:0000313" key="2">
    <source>
        <dbReference type="EMBL" id="RKR06246.1"/>
    </source>
</evidence>
<feature type="domain" description="Methyltransferase type 11" evidence="1">
    <location>
        <begin position="75"/>
        <end position="132"/>
    </location>
</feature>
<dbReference type="Pfam" id="PF08241">
    <property type="entry name" value="Methyltransf_11"/>
    <property type="match status" value="1"/>
</dbReference>
<protein>
    <submittedName>
        <fullName evidence="2">Methyltransferase family protein</fullName>
    </submittedName>
</protein>
<dbReference type="Proteomes" id="UP000281975">
    <property type="component" value="Unassembled WGS sequence"/>
</dbReference>
<proteinExistence type="predicted"/>
<dbReference type="InterPro" id="IPR029063">
    <property type="entry name" value="SAM-dependent_MTases_sf"/>
</dbReference>
<keyword evidence="3" id="KW-1185">Reference proteome</keyword>
<dbReference type="Gene3D" id="3.40.50.150">
    <property type="entry name" value="Vaccinia Virus protein VP39"/>
    <property type="match status" value="1"/>
</dbReference>
<dbReference type="RefSeq" id="WP_121172169.1">
    <property type="nucleotide sequence ID" value="NZ_RBIN01000003.1"/>
</dbReference>